<dbReference type="Pfam" id="PF07238">
    <property type="entry name" value="PilZ"/>
    <property type="match status" value="1"/>
</dbReference>
<dbReference type="OrthoDB" id="7429082at2"/>
<evidence type="ECO:0000259" key="1">
    <source>
        <dbReference type="Pfam" id="PF07238"/>
    </source>
</evidence>
<dbReference type="EMBL" id="SDPV01000001">
    <property type="protein sequence ID" value="RXZ66199.1"/>
    <property type="molecule type" value="Genomic_DNA"/>
</dbReference>
<comment type="caution">
    <text evidence="2">The sequence shown here is derived from an EMBL/GenBank/DDBJ whole genome shotgun (WGS) entry which is preliminary data.</text>
</comment>
<dbReference type="SUPFAM" id="SSF141371">
    <property type="entry name" value="PilZ domain-like"/>
    <property type="match status" value="1"/>
</dbReference>
<dbReference type="Proteomes" id="UP000293623">
    <property type="component" value="Unassembled WGS sequence"/>
</dbReference>
<feature type="domain" description="PilZ" evidence="1">
    <location>
        <begin position="41"/>
        <end position="118"/>
    </location>
</feature>
<evidence type="ECO:0000313" key="2">
    <source>
        <dbReference type="EMBL" id="RXZ66199.1"/>
    </source>
</evidence>
<protein>
    <submittedName>
        <fullName evidence="2">PilZ domain-containing protein</fullName>
    </submittedName>
</protein>
<keyword evidence="3" id="KW-1185">Reference proteome</keyword>
<dbReference type="InterPro" id="IPR009875">
    <property type="entry name" value="PilZ_domain"/>
</dbReference>
<reference evidence="2 3" key="1">
    <citation type="submission" date="2019-01" db="EMBL/GenBank/DDBJ databases">
        <title>Altererythrobacter rhizovicinus sp. nov., isolated from the rhizosphere soil of Haloxylon ammodendron.</title>
        <authorList>
            <person name="Li H.-P."/>
            <person name="Gou J.-Y."/>
            <person name="Yao D."/>
            <person name="Han Q.-Q."/>
            <person name="Shao K.-Z."/>
            <person name="Zhao Q."/>
            <person name="Zhang J.-L."/>
        </authorList>
    </citation>
    <scope>NUCLEOTIDE SEQUENCE [LARGE SCALE GENOMIC DNA]</scope>
    <source>
        <strain evidence="2 3">AY-3R</strain>
    </source>
</reference>
<gene>
    <name evidence="2" type="ORF">ETX26_05675</name>
</gene>
<name>A0A4Q2KNR2_9SPHN</name>
<dbReference type="AlphaFoldDB" id="A0A4Q2KNR2"/>
<dbReference type="GO" id="GO:0035438">
    <property type="term" value="F:cyclic-di-GMP binding"/>
    <property type="evidence" value="ECO:0007669"/>
    <property type="project" value="InterPro"/>
</dbReference>
<proteinExistence type="predicted"/>
<accession>A0A4Q2KNR2</accession>
<sequence>MRVRGVVLGTDKVDSAGTGQVDYVALLDDYSTPFGRKAKLREPRTSATLYATLRVHGRERAACIRNLSPRGMMIEAGSIPLVGQRIEVRVGRTILLGRVVWRKVDRFGVHFPHRIDVAYLLHRNRRRTAQVALGICGTGGSRDYHLVARTIQFAASIGIALSVTATIAWVLHEALASPMQTIASSLSPVREAE</sequence>
<evidence type="ECO:0000313" key="3">
    <source>
        <dbReference type="Proteomes" id="UP000293623"/>
    </source>
</evidence>
<organism evidence="2 3">
    <name type="scientific">Pelagerythrobacter rhizovicinus</name>
    <dbReference type="NCBI Taxonomy" id="2268576"/>
    <lineage>
        <taxon>Bacteria</taxon>
        <taxon>Pseudomonadati</taxon>
        <taxon>Pseudomonadota</taxon>
        <taxon>Alphaproteobacteria</taxon>
        <taxon>Sphingomonadales</taxon>
        <taxon>Erythrobacteraceae</taxon>
        <taxon>Pelagerythrobacter</taxon>
    </lineage>
</organism>